<evidence type="ECO:0000256" key="13">
    <source>
        <dbReference type="ARBA" id="ARBA00060881"/>
    </source>
</evidence>
<evidence type="ECO:0000256" key="3">
    <source>
        <dbReference type="ARBA" id="ARBA00013308"/>
    </source>
</evidence>
<dbReference type="SUPFAM" id="SSF50249">
    <property type="entry name" value="Nucleic acid-binding proteins"/>
    <property type="match status" value="1"/>
</dbReference>
<sequence length="667" mass="75236">MAKGAPKEVIERLQKLKKTIEHHRYNYHVLDKEEISIEALDSLKHELSGIEAKYPELITSDSPSQRVAGKPLPEFKKVVHTVPQWSFNDAFNEEEIRAFDTRVRKILKEKIPTYTCELKIDGLKVVLTYKKGKLVTAATRGDGEVGEDVTLNVRTIDSVPLTLQKPVDVIVEGEIWMGKSSLKKLNKQREKAGETVFANPRNAAAGSIRQLDPKIVASRKLDTFIYDLSQSSEEFSDSQYEELEYLRSFGFKVNPYFKKCKSIDEVIDYWKEWQRKNTTKDYQLDGIVVKVNEKKYQEILGFTGKAPRFAIAFKFVAEQVTTIVEDIVLQVGRTGVLTPVAHLKPVSVAGSTVSRATLHNEDEINRLDIRIGDTVILQKAGDVIPDIVSVMTELRTGKEKKFVWPKKVLQCGGDGRIERIPGQAAWRCVNPNSLDQIKRKFYHFVSKKVFDIEDIGPKVVDLLLEKNLIFEYADIFTLKKGDLLALPRFAEKSVDNLLSAIEKARKVKFSRFIAGLSILGVGEETAIELAEHFGTIEKLRKVKYEDLEKMNGIGPIIAESIVDFFKSKDNQKITNSLLKEITIEKVSKKTLGLLSGKTFVLTGTLEKMSRDEAKNKIREYGGNTSESISKETSFVVVGENPGSKLSKAKSLGLKILSEDEFLKLLQM</sequence>
<feature type="binding site" evidence="14">
    <location>
        <position position="290"/>
    </location>
    <ligand>
        <name>NAD(+)</name>
        <dbReference type="ChEBI" id="CHEBI:57540"/>
    </ligand>
</feature>
<dbReference type="NCBIfam" id="NF005932">
    <property type="entry name" value="PRK07956.1"/>
    <property type="match status" value="1"/>
</dbReference>
<dbReference type="Gene3D" id="3.40.50.10190">
    <property type="entry name" value="BRCT domain"/>
    <property type="match status" value="1"/>
</dbReference>
<dbReference type="InterPro" id="IPR033136">
    <property type="entry name" value="DNA_ligase_CS"/>
</dbReference>
<dbReference type="Pfam" id="PF01653">
    <property type="entry name" value="DNA_ligase_aden"/>
    <property type="match status" value="1"/>
</dbReference>
<organism evidence="16 17">
    <name type="scientific">Candidatus Zambryskibacteria bacterium RIFCSPLOWO2_12_FULL_39_23</name>
    <dbReference type="NCBI Taxonomy" id="1802776"/>
    <lineage>
        <taxon>Bacteria</taxon>
        <taxon>Candidatus Zambryskiibacteriota</taxon>
    </lineage>
</organism>
<feature type="binding site" evidence="14">
    <location>
        <position position="314"/>
    </location>
    <ligand>
        <name>NAD(+)</name>
        <dbReference type="ChEBI" id="CHEBI:57540"/>
    </ligand>
</feature>
<dbReference type="Pfam" id="PF03120">
    <property type="entry name" value="OB_DNA_ligase"/>
    <property type="match status" value="1"/>
</dbReference>
<dbReference type="GO" id="GO:0005829">
    <property type="term" value="C:cytosol"/>
    <property type="evidence" value="ECO:0007669"/>
    <property type="project" value="TreeGrafter"/>
</dbReference>
<evidence type="ECO:0000256" key="8">
    <source>
        <dbReference type="ARBA" id="ARBA00022833"/>
    </source>
</evidence>
<dbReference type="InterPro" id="IPR004150">
    <property type="entry name" value="NAD_DNA_ligase_OB"/>
</dbReference>
<evidence type="ECO:0000313" key="16">
    <source>
        <dbReference type="EMBL" id="OHB13017.1"/>
    </source>
</evidence>
<dbReference type="HAMAP" id="MF_01588">
    <property type="entry name" value="DNA_ligase_A"/>
    <property type="match status" value="1"/>
</dbReference>
<evidence type="ECO:0000256" key="7">
    <source>
        <dbReference type="ARBA" id="ARBA00022763"/>
    </source>
</evidence>
<evidence type="ECO:0000256" key="2">
    <source>
        <dbReference type="ARBA" id="ARBA00012722"/>
    </source>
</evidence>
<feature type="binding site" evidence="14">
    <location>
        <position position="411"/>
    </location>
    <ligand>
        <name>Zn(2+)</name>
        <dbReference type="ChEBI" id="CHEBI:29105"/>
    </ligand>
</feature>
<reference evidence="16 17" key="1">
    <citation type="journal article" date="2016" name="Nat. Commun.">
        <title>Thousands of microbial genomes shed light on interconnected biogeochemical processes in an aquifer system.</title>
        <authorList>
            <person name="Anantharaman K."/>
            <person name="Brown C.T."/>
            <person name="Hug L.A."/>
            <person name="Sharon I."/>
            <person name="Castelle C.J."/>
            <person name="Probst A.J."/>
            <person name="Thomas B.C."/>
            <person name="Singh A."/>
            <person name="Wilkins M.J."/>
            <person name="Karaoz U."/>
            <person name="Brodie E.L."/>
            <person name="Williams K.H."/>
            <person name="Hubbard S.S."/>
            <person name="Banfield J.F."/>
        </authorList>
    </citation>
    <scope>NUCLEOTIDE SEQUENCE [LARGE SCALE GENOMIC DNA]</scope>
</reference>
<dbReference type="Gene3D" id="6.20.10.30">
    <property type="match status" value="1"/>
</dbReference>
<dbReference type="InterPro" id="IPR041663">
    <property type="entry name" value="DisA/LigA_HHH"/>
</dbReference>
<dbReference type="InterPro" id="IPR010994">
    <property type="entry name" value="RuvA_2-like"/>
</dbReference>
<dbReference type="InterPro" id="IPR036420">
    <property type="entry name" value="BRCT_dom_sf"/>
</dbReference>
<dbReference type="GO" id="GO:0003911">
    <property type="term" value="F:DNA ligase (NAD+) activity"/>
    <property type="evidence" value="ECO:0007669"/>
    <property type="project" value="UniProtKB-UniRule"/>
</dbReference>
<dbReference type="GO" id="GO:0003677">
    <property type="term" value="F:DNA binding"/>
    <property type="evidence" value="ECO:0007669"/>
    <property type="project" value="InterPro"/>
</dbReference>
<dbReference type="FunFam" id="3.30.470.30:FF:000001">
    <property type="entry name" value="DNA ligase"/>
    <property type="match status" value="1"/>
</dbReference>
<dbReference type="Proteomes" id="UP000176558">
    <property type="component" value="Unassembled WGS sequence"/>
</dbReference>
<dbReference type="EMBL" id="MHWT01000006">
    <property type="protein sequence ID" value="OHB13017.1"/>
    <property type="molecule type" value="Genomic_DNA"/>
</dbReference>
<dbReference type="InterPro" id="IPR013839">
    <property type="entry name" value="DNAligase_adenylation"/>
</dbReference>
<keyword evidence="9 14" id="KW-0460">Magnesium</keyword>
<dbReference type="GO" id="GO:0006260">
    <property type="term" value="P:DNA replication"/>
    <property type="evidence" value="ECO:0007669"/>
    <property type="project" value="UniProtKB-KW"/>
</dbReference>
<name>A0A1G2UUE5_9BACT</name>
<dbReference type="GO" id="GO:0006281">
    <property type="term" value="P:DNA repair"/>
    <property type="evidence" value="ECO:0007669"/>
    <property type="project" value="UniProtKB-KW"/>
</dbReference>
<comment type="caution">
    <text evidence="14">Lacks conserved residue(s) required for the propagation of feature annotation.</text>
</comment>
<dbReference type="Pfam" id="PF14520">
    <property type="entry name" value="HHH_5"/>
    <property type="match status" value="1"/>
</dbReference>
<comment type="function">
    <text evidence="1 14">DNA ligase that catalyzes the formation of phosphodiester linkages between 5'-phosphoryl and 3'-hydroxyl groups in double-stranded DNA using NAD as a coenzyme and as the energy source for the reaction. It is essential for DNA replication and repair of damaged DNA.</text>
</comment>
<dbReference type="SUPFAM" id="SSF52113">
    <property type="entry name" value="BRCT domain"/>
    <property type="match status" value="1"/>
</dbReference>
<dbReference type="GO" id="GO:0046872">
    <property type="term" value="F:metal ion binding"/>
    <property type="evidence" value="ECO:0007669"/>
    <property type="project" value="UniProtKB-KW"/>
</dbReference>
<feature type="binding site" evidence="14">
    <location>
        <begin position="86"/>
        <end position="87"/>
    </location>
    <ligand>
        <name>NAD(+)</name>
        <dbReference type="ChEBI" id="CHEBI:57540"/>
    </ligand>
</feature>
<comment type="similarity">
    <text evidence="13 14">Belongs to the NAD-dependent DNA ligase family. LigA subfamily.</text>
</comment>
<protein>
    <recommendedName>
        <fullName evidence="3 14">DNA ligase</fullName>
        <ecNumber evidence="2 14">6.5.1.2</ecNumber>
    </recommendedName>
    <alternativeName>
        <fullName evidence="14">Polydeoxyribonucleotide synthase [NAD(+)]</fullName>
    </alternativeName>
</protein>
<dbReference type="Gene3D" id="1.10.287.610">
    <property type="entry name" value="Helix hairpin bin"/>
    <property type="match status" value="1"/>
</dbReference>
<dbReference type="FunFam" id="2.40.50.140:FF:000012">
    <property type="entry name" value="DNA ligase"/>
    <property type="match status" value="1"/>
</dbReference>
<dbReference type="PROSITE" id="PS50172">
    <property type="entry name" value="BRCT"/>
    <property type="match status" value="1"/>
</dbReference>
<dbReference type="InterPro" id="IPR013840">
    <property type="entry name" value="DNAligase_N"/>
</dbReference>
<dbReference type="SUPFAM" id="SSF56091">
    <property type="entry name" value="DNA ligase/mRNA capping enzyme, catalytic domain"/>
    <property type="match status" value="1"/>
</dbReference>
<feature type="binding site" evidence="14">
    <location>
        <position position="117"/>
    </location>
    <ligand>
        <name>NAD(+)</name>
        <dbReference type="ChEBI" id="CHEBI:57540"/>
    </ligand>
</feature>
<accession>A0A1G2UUE5</accession>
<dbReference type="Pfam" id="PF00533">
    <property type="entry name" value="BRCT"/>
    <property type="match status" value="1"/>
</dbReference>
<keyword evidence="10 14" id="KW-0520">NAD</keyword>
<dbReference type="EC" id="6.5.1.2" evidence="2 14"/>
<feature type="domain" description="BRCT" evidence="15">
    <location>
        <begin position="589"/>
        <end position="667"/>
    </location>
</feature>
<evidence type="ECO:0000256" key="1">
    <source>
        <dbReference type="ARBA" id="ARBA00004067"/>
    </source>
</evidence>
<dbReference type="PIRSF" id="PIRSF001604">
    <property type="entry name" value="LigA"/>
    <property type="match status" value="1"/>
</dbReference>
<keyword evidence="7 14" id="KW-0227">DNA damage</keyword>
<keyword evidence="4 14" id="KW-0436">Ligase</keyword>
<proteinExistence type="inferred from homology"/>
<comment type="cofactor">
    <cofactor evidence="14">
        <name>Mg(2+)</name>
        <dbReference type="ChEBI" id="CHEBI:18420"/>
    </cofactor>
    <cofactor evidence="14">
        <name>Mn(2+)</name>
        <dbReference type="ChEBI" id="CHEBI:29035"/>
    </cofactor>
</comment>
<dbReference type="Gene3D" id="1.10.150.20">
    <property type="entry name" value="5' to 3' exonuclease, C-terminal subdomain"/>
    <property type="match status" value="2"/>
</dbReference>
<evidence type="ECO:0000256" key="14">
    <source>
        <dbReference type="HAMAP-Rule" id="MF_01588"/>
    </source>
</evidence>
<keyword evidence="6 14" id="KW-0479">Metal-binding</keyword>
<dbReference type="SMART" id="SM00532">
    <property type="entry name" value="LIGANc"/>
    <property type="match status" value="1"/>
</dbReference>
<dbReference type="InterPro" id="IPR001357">
    <property type="entry name" value="BRCT_dom"/>
</dbReference>
<dbReference type="AlphaFoldDB" id="A0A1G2UUE5"/>
<dbReference type="PANTHER" id="PTHR23389:SF9">
    <property type="entry name" value="DNA LIGASE"/>
    <property type="match status" value="1"/>
</dbReference>
<keyword evidence="14" id="KW-0464">Manganese</keyword>
<evidence type="ECO:0000256" key="11">
    <source>
        <dbReference type="ARBA" id="ARBA00023204"/>
    </source>
</evidence>
<evidence type="ECO:0000259" key="15">
    <source>
        <dbReference type="PROSITE" id="PS50172"/>
    </source>
</evidence>
<dbReference type="Gene3D" id="2.40.50.140">
    <property type="entry name" value="Nucleic acid-binding proteins"/>
    <property type="match status" value="1"/>
</dbReference>
<evidence type="ECO:0000256" key="5">
    <source>
        <dbReference type="ARBA" id="ARBA00022705"/>
    </source>
</evidence>
<evidence type="ECO:0000256" key="9">
    <source>
        <dbReference type="ARBA" id="ARBA00022842"/>
    </source>
</evidence>
<feature type="binding site" evidence="14">
    <location>
        <position position="140"/>
    </location>
    <ligand>
        <name>NAD(+)</name>
        <dbReference type="ChEBI" id="CHEBI:57540"/>
    </ligand>
</feature>
<keyword evidence="11 14" id="KW-0234">DNA repair</keyword>
<dbReference type="SMART" id="SM00292">
    <property type="entry name" value="BRCT"/>
    <property type="match status" value="1"/>
</dbReference>
<evidence type="ECO:0000256" key="12">
    <source>
        <dbReference type="ARBA" id="ARBA00034005"/>
    </source>
</evidence>
<evidence type="ECO:0000256" key="6">
    <source>
        <dbReference type="ARBA" id="ARBA00022723"/>
    </source>
</evidence>
<dbReference type="Gene3D" id="3.30.470.30">
    <property type="entry name" value="DNA ligase/mRNA capping enzyme"/>
    <property type="match status" value="1"/>
</dbReference>
<dbReference type="Pfam" id="PF12826">
    <property type="entry name" value="HHH_2"/>
    <property type="match status" value="1"/>
</dbReference>
<dbReference type="CDD" id="cd00114">
    <property type="entry name" value="LIGANc"/>
    <property type="match status" value="1"/>
</dbReference>
<dbReference type="CDD" id="cd17748">
    <property type="entry name" value="BRCT_DNA_ligase_like"/>
    <property type="match status" value="1"/>
</dbReference>
<dbReference type="PROSITE" id="PS01056">
    <property type="entry name" value="DNA_LIGASE_N2"/>
    <property type="match status" value="1"/>
</dbReference>
<comment type="caution">
    <text evidence="16">The sequence shown here is derived from an EMBL/GenBank/DDBJ whole genome shotgun (WGS) entry which is preliminary data.</text>
</comment>
<keyword evidence="5 14" id="KW-0235">DNA replication</keyword>
<evidence type="ECO:0000256" key="4">
    <source>
        <dbReference type="ARBA" id="ARBA00022598"/>
    </source>
</evidence>
<evidence type="ECO:0000256" key="10">
    <source>
        <dbReference type="ARBA" id="ARBA00023027"/>
    </source>
</evidence>
<feature type="binding site" evidence="14">
    <location>
        <position position="174"/>
    </location>
    <ligand>
        <name>NAD(+)</name>
        <dbReference type="ChEBI" id="CHEBI:57540"/>
    </ligand>
</feature>
<dbReference type="InterPro" id="IPR003583">
    <property type="entry name" value="Hlx-hairpin-Hlx_DNA-bd_motif"/>
</dbReference>
<dbReference type="InterPro" id="IPR012340">
    <property type="entry name" value="NA-bd_OB-fold"/>
</dbReference>
<keyword evidence="8 14" id="KW-0862">Zinc</keyword>
<dbReference type="InterPro" id="IPR001679">
    <property type="entry name" value="DNA_ligase"/>
</dbReference>
<dbReference type="SUPFAM" id="SSF47781">
    <property type="entry name" value="RuvA domain 2-like"/>
    <property type="match status" value="1"/>
</dbReference>
<dbReference type="SMART" id="SM00278">
    <property type="entry name" value="HhH1"/>
    <property type="match status" value="3"/>
</dbReference>
<feature type="active site" description="N6-AMP-lysine intermediate" evidence="14">
    <location>
        <position position="119"/>
    </location>
</feature>
<evidence type="ECO:0000313" key="17">
    <source>
        <dbReference type="Proteomes" id="UP000176558"/>
    </source>
</evidence>
<dbReference type="PANTHER" id="PTHR23389">
    <property type="entry name" value="CHROMOSOME TRANSMISSION FIDELITY FACTOR 18"/>
    <property type="match status" value="1"/>
</dbReference>
<comment type="catalytic activity">
    <reaction evidence="12 14">
        <text>NAD(+) + (deoxyribonucleotide)n-3'-hydroxyl + 5'-phospho-(deoxyribonucleotide)m = (deoxyribonucleotide)n+m + AMP + beta-nicotinamide D-nucleotide.</text>
        <dbReference type="EC" id="6.5.1.2"/>
    </reaction>
</comment>
<gene>
    <name evidence="14" type="primary">ligA</name>
    <name evidence="16" type="ORF">A3G99_00385</name>
</gene>
<dbReference type="NCBIfam" id="TIGR00575">
    <property type="entry name" value="dnlj"/>
    <property type="match status" value="1"/>
</dbReference>